<dbReference type="NCBIfam" id="NF033611">
    <property type="entry name" value="SAVED"/>
    <property type="match status" value="1"/>
</dbReference>
<accession>A0ABX0UHF4</accession>
<dbReference type="InterPro" id="IPR003615">
    <property type="entry name" value="HNH_nuc"/>
</dbReference>
<feature type="domain" description="SMODS-associated and fused to various effectors" evidence="1">
    <location>
        <begin position="207"/>
        <end position="392"/>
    </location>
</feature>
<proteinExistence type="predicted"/>
<keyword evidence="3" id="KW-1185">Reference proteome</keyword>
<dbReference type="EMBL" id="JAASQJ010000001">
    <property type="protein sequence ID" value="NIJ52192.1"/>
    <property type="molecule type" value="Genomic_DNA"/>
</dbReference>
<evidence type="ECO:0000259" key="1">
    <source>
        <dbReference type="Pfam" id="PF18145"/>
    </source>
</evidence>
<name>A0ABX0UHF4_9BACT</name>
<dbReference type="InterPro" id="IPR040836">
    <property type="entry name" value="SAVED"/>
</dbReference>
<dbReference type="RefSeq" id="WP_167268337.1">
    <property type="nucleotide sequence ID" value="NZ_JAASQJ010000001.1"/>
</dbReference>
<dbReference type="Proteomes" id="UP001179181">
    <property type="component" value="Unassembled WGS sequence"/>
</dbReference>
<dbReference type="Pfam" id="PF18145">
    <property type="entry name" value="SAVED"/>
    <property type="match status" value="1"/>
</dbReference>
<protein>
    <recommendedName>
        <fullName evidence="1">SMODS-associated and fused to various effectors domain-containing protein</fullName>
    </recommendedName>
</protein>
<sequence>MAEVTTIELDNYTVDKRPSIKEPDKVKLWVRSGGRCAYCNKYLLDLEYDVNIGEMAHIVGWTTSKKSPRGESEMPLNERNLVENMVLLCAEHHKIADSKETLEVFTIERLIQLKTSHEARIFHLTNLENDSESVVIRLLGKIRGTTVELSQQRARLDLLDSENKFARFLDSFDKQGIEIDLTGLSEPEDSWDAYWSMGKSIIDSSIRIIEEGVRKGAIRHLAIFAFSRIPLLTYFGYRLDDKIPTSLFQKHRGNSESWVWPEDGDDIEFEAIQTRNSTSSNVSLVLNISGTIDLSTIPDSQDQNIYVLRPKDVLPTRDIVRKRKSLENFTKTYHDFLSQIEVDHKSCSEIRLFLAVPLTVAIVCGRGIMRNVHPPLTIWDYTGQTYAPALTINTRETN</sequence>
<dbReference type="CDD" id="cd00085">
    <property type="entry name" value="HNHc"/>
    <property type="match status" value="1"/>
</dbReference>
<organism evidence="2 3">
    <name type="scientific">Dyadobacter arcticus</name>
    <dbReference type="NCBI Taxonomy" id="1078754"/>
    <lineage>
        <taxon>Bacteria</taxon>
        <taxon>Pseudomonadati</taxon>
        <taxon>Bacteroidota</taxon>
        <taxon>Cytophagia</taxon>
        <taxon>Cytophagales</taxon>
        <taxon>Spirosomataceae</taxon>
        <taxon>Dyadobacter</taxon>
    </lineage>
</organism>
<evidence type="ECO:0000313" key="2">
    <source>
        <dbReference type="EMBL" id="NIJ52192.1"/>
    </source>
</evidence>
<evidence type="ECO:0000313" key="3">
    <source>
        <dbReference type="Proteomes" id="UP001179181"/>
    </source>
</evidence>
<gene>
    <name evidence="2" type="ORF">FHS68_001348</name>
</gene>
<comment type="caution">
    <text evidence="2">The sequence shown here is derived from an EMBL/GenBank/DDBJ whole genome shotgun (WGS) entry which is preliminary data.</text>
</comment>
<reference evidence="2 3" key="1">
    <citation type="submission" date="2020-03" db="EMBL/GenBank/DDBJ databases">
        <title>Genomic Encyclopedia of Type Strains, Phase IV (KMG-IV): sequencing the most valuable type-strain genomes for metagenomic binning, comparative biology and taxonomic classification.</title>
        <authorList>
            <person name="Goeker M."/>
        </authorList>
    </citation>
    <scope>NUCLEOTIDE SEQUENCE [LARGE SCALE GENOMIC DNA]</scope>
    <source>
        <strain evidence="2 3">DSM 102865</strain>
    </source>
</reference>